<accession>A0A7K3LZZ1</accession>
<gene>
    <name evidence="3" type="ORF">F7O44_05910</name>
</gene>
<dbReference type="Proteomes" id="UP000460435">
    <property type="component" value="Unassembled WGS sequence"/>
</dbReference>
<dbReference type="PANTHER" id="PTHR34611:SF2">
    <property type="entry name" value="INACTIVE RECOMBINATION-PROMOTING NUCLEASE-LIKE PROTEIN RPNE-RELATED"/>
    <property type="match status" value="1"/>
</dbReference>
<dbReference type="InterPro" id="IPR051699">
    <property type="entry name" value="Rpn/YhgA-like_nuclease"/>
</dbReference>
<dbReference type="InterPro" id="IPR006842">
    <property type="entry name" value="Transposase_31"/>
</dbReference>
<reference evidence="3 4" key="1">
    <citation type="submission" date="2019-11" db="EMBL/GenBank/DDBJ databases">
        <authorList>
            <person name="Li X.-J."/>
            <person name="Feng X.-M."/>
        </authorList>
    </citation>
    <scope>NUCLEOTIDE SEQUENCE [LARGE SCALE GENOMIC DNA]</scope>
    <source>
        <strain evidence="3 4">XMNu-373</strain>
    </source>
</reference>
<dbReference type="PANTHER" id="PTHR34611">
    <property type="match status" value="1"/>
</dbReference>
<dbReference type="EMBL" id="WLZY01000001">
    <property type="protein sequence ID" value="NDL56603.1"/>
    <property type="molecule type" value="Genomic_DNA"/>
</dbReference>
<name>A0A7K3LZZ1_9ACTN</name>
<keyword evidence="4" id="KW-1185">Reference proteome</keyword>
<organism evidence="3 4">
    <name type="scientific">Phytoactinopolyspora mesophila</name>
    <dbReference type="NCBI Taxonomy" id="2650750"/>
    <lineage>
        <taxon>Bacteria</taxon>
        <taxon>Bacillati</taxon>
        <taxon>Actinomycetota</taxon>
        <taxon>Actinomycetes</taxon>
        <taxon>Jiangellales</taxon>
        <taxon>Jiangellaceae</taxon>
        <taxon>Phytoactinopolyspora</taxon>
    </lineage>
</organism>
<dbReference type="InterPro" id="IPR010106">
    <property type="entry name" value="RpnA"/>
</dbReference>
<evidence type="ECO:0000259" key="2">
    <source>
        <dbReference type="Pfam" id="PF04754"/>
    </source>
</evidence>
<comment type="similarity">
    <text evidence="1">Belongs to the Rpn/YhgA-like nuclease family.</text>
</comment>
<dbReference type="GO" id="GO:0006310">
    <property type="term" value="P:DNA recombination"/>
    <property type="evidence" value="ECO:0007669"/>
    <property type="project" value="TreeGrafter"/>
</dbReference>
<protein>
    <submittedName>
        <fullName evidence="3">Rpn family recombination-promoting nuclease/putative transposase</fullName>
    </submittedName>
</protein>
<dbReference type="Pfam" id="PF04754">
    <property type="entry name" value="Transposase_31"/>
    <property type="match status" value="1"/>
</dbReference>
<proteinExistence type="inferred from homology"/>
<comment type="caution">
    <text evidence="3">The sequence shown here is derived from an EMBL/GenBank/DDBJ whole genome shotgun (WGS) entry which is preliminary data.</text>
</comment>
<dbReference type="NCBIfam" id="TIGR01784">
    <property type="entry name" value="T_den_put_tspse"/>
    <property type="match status" value="1"/>
</dbReference>
<dbReference type="GO" id="GO:1990238">
    <property type="term" value="F:double-stranded DNA endonuclease activity"/>
    <property type="evidence" value="ECO:0007669"/>
    <property type="project" value="TreeGrafter"/>
</dbReference>
<sequence>MSVPAYTFAVIPSQSSPHDAVFRRVLGDPANAASQLRAVLPAGLAERLDLEQLARVSGSFVDPALRWRHSDLLFSAPLDGHDALIYVLVEHQSCNDPLMPFRMLRYMVRIWDRYLTEHPDATLLPLVIPLVVHHNRRPWSGPTDVVDLLDINRDTAEAAQEYLPRLRFLLDDLARVDEHALRARPLTPTARITLLLLKIAPGNSRLADDLRNWADDLRAILARSDGIDEMIALLTYIETVGEAPSDELHDLFTQLGPEAEEAYMTTAEMLRAEGRAQGRTETLIQLLTLKFGPPTPAVLDTVHAATADQLETWTARILSADTLEQVLH</sequence>
<evidence type="ECO:0000313" key="3">
    <source>
        <dbReference type="EMBL" id="NDL56603.1"/>
    </source>
</evidence>
<evidence type="ECO:0000313" key="4">
    <source>
        <dbReference type="Proteomes" id="UP000460435"/>
    </source>
</evidence>
<evidence type="ECO:0000256" key="1">
    <source>
        <dbReference type="ARBA" id="ARBA00009787"/>
    </source>
</evidence>
<dbReference type="AlphaFoldDB" id="A0A7K3LZZ1"/>
<feature type="domain" description="Transposase (putative) YhgA-like" evidence="2">
    <location>
        <begin position="16"/>
        <end position="222"/>
    </location>
</feature>